<reference evidence="2" key="1">
    <citation type="submission" date="2017-09" db="EMBL/GenBank/DDBJ databases">
        <title>Depth-based differentiation of microbial function through sediment-hosted aquifers and enrichment of novel symbionts in the deep terrestrial subsurface.</title>
        <authorList>
            <person name="Probst A.J."/>
            <person name="Ladd B."/>
            <person name="Jarett J.K."/>
            <person name="Geller-Mcgrath D.E."/>
            <person name="Sieber C.M.K."/>
            <person name="Emerson J.B."/>
            <person name="Anantharaman K."/>
            <person name="Thomas B.C."/>
            <person name="Malmstrom R."/>
            <person name="Stieglmeier M."/>
            <person name="Klingl A."/>
            <person name="Woyke T."/>
            <person name="Ryan C.M."/>
            <person name="Banfield J.F."/>
        </authorList>
    </citation>
    <scope>NUCLEOTIDE SEQUENCE [LARGE SCALE GENOMIC DNA]</scope>
</reference>
<gene>
    <name evidence="1" type="ORF">COU20_03615</name>
</gene>
<accession>A0A2H0U731</accession>
<name>A0A2H0U731_9BACT</name>
<organism evidence="1 2">
    <name type="scientific">Candidatus Kaiserbacteria bacterium CG10_big_fil_rev_8_21_14_0_10_59_10</name>
    <dbReference type="NCBI Taxonomy" id="1974612"/>
    <lineage>
        <taxon>Bacteria</taxon>
        <taxon>Candidatus Kaiseribacteriota</taxon>
    </lineage>
</organism>
<dbReference type="EMBL" id="PFBM01000021">
    <property type="protein sequence ID" value="PIR82218.1"/>
    <property type="molecule type" value="Genomic_DNA"/>
</dbReference>
<protein>
    <submittedName>
        <fullName evidence="1">Uncharacterized protein</fullName>
    </submittedName>
</protein>
<comment type="caution">
    <text evidence="1">The sequence shown here is derived from an EMBL/GenBank/DDBJ whole genome shotgun (WGS) entry which is preliminary data.</text>
</comment>
<dbReference type="Proteomes" id="UP000231379">
    <property type="component" value="Unassembled WGS sequence"/>
</dbReference>
<proteinExistence type="predicted"/>
<sequence length="138" mass="15012">MSEVFLRVMWLALIAGALAYAAYLFLGSTILAQAEDSLAHVIVRDTIEDGVHRLSGMVMVPSDCHGISVRVHQSDASEYALSISTWIDPTRVCEPEPTARAFRVVTFAPPVGTAFTATLDGSPIPLTVLTHHIRSHDR</sequence>
<dbReference type="AlphaFoldDB" id="A0A2H0U731"/>
<evidence type="ECO:0000313" key="1">
    <source>
        <dbReference type="EMBL" id="PIR82218.1"/>
    </source>
</evidence>
<evidence type="ECO:0000313" key="2">
    <source>
        <dbReference type="Proteomes" id="UP000231379"/>
    </source>
</evidence>